<accession>A0AA38XIB0</accession>
<dbReference type="Proteomes" id="UP001172673">
    <property type="component" value="Unassembled WGS sequence"/>
</dbReference>
<organism evidence="1 2">
    <name type="scientific">Cladophialophora chaetospira</name>
    <dbReference type="NCBI Taxonomy" id="386627"/>
    <lineage>
        <taxon>Eukaryota</taxon>
        <taxon>Fungi</taxon>
        <taxon>Dikarya</taxon>
        <taxon>Ascomycota</taxon>
        <taxon>Pezizomycotina</taxon>
        <taxon>Eurotiomycetes</taxon>
        <taxon>Chaetothyriomycetidae</taxon>
        <taxon>Chaetothyriales</taxon>
        <taxon>Herpotrichiellaceae</taxon>
        <taxon>Cladophialophora</taxon>
    </lineage>
</organism>
<reference evidence="1" key="1">
    <citation type="submission" date="2022-10" db="EMBL/GenBank/DDBJ databases">
        <title>Culturing micro-colonial fungi from biological soil crusts in the Mojave desert and describing Neophaeococcomyces mojavensis, and introducing the new genera and species Taxawa tesnikishii.</title>
        <authorList>
            <person name="Kurbessoian T."/>
            <person name="Stajich J.E."/>
        </authorList>
    </citation>
    <scope>NUCLEOTIDE SEQUENCE</scope>
    <source>
        <strain evidence="1">TK_41</strain>
    </source>
</reference>
<evidence type="ECO:0000313" key="1">
    <source>
        <dbReference type="EMBL" id="KAJ9613992.1"/>
    </source>
</evidence>
<proteinExistence type="predicted"/>
<name>A0AA38XIB0_9EURO</name>
<dbReference type="AlphaFoldDB" id="A0AA38XIB0"/>
<sequence length="67" mass="7486">MPSPAKNTSSSTSIVRPLNWTSQHDAFVREKARHGEDAESIRILFEVEFPGVSVSKAWIGERMKTGK</sequence>
<gene>
    <name evidence="1" type="ORF">H2200_002128</name>
</gene>
<protein>
    <submittedName>
        <fullName evidence="1">Uncharacterized protein</fullName>
    </submittedName>
</protein>
<keyword evidence="2" id="KW-1185">Reference proteome</keyword>
<evidence type="ECO:0000313" key="2">
    <source>
        <dbReference type="Proteomes" id="UP001172673"/>
    </source>
</evidence>
<dbReference type="EMBL" id="JAPDRK010000003">
    <property type="protein sequence ID" value="KAJ9613992.1"/>
    <property type="molecule type" value="Genomic_DNA"/>
</dbReference>
<comment type="caution">
    <text evidence="1">The sequence shown here is derived from an EMBL/GenBank/DDBJ whole genome shotgun (WGS) entry which is preliminary data.</text>
</comment>